<dbReference type="Proteomes" id="UP001597419">
    <property type="component" value="Unassembled WGS sequence"/>
</dbReference>
<dbReference type="RefSeq" id="WP_345405932.1">
    <property type="nucleotide sequence ID" value="NZ_BAABHG010000019.1"/>
</dbReference>
<sequence length="194" mass="21458">MNEGNYYLAKTSLGLKRKYELSADDGSGKPGELLGYAEKQLKLSEEVVLYRDKTKNEPLARLREKADVSQFSGDGFDVVDAQGELLGSVTRDLRASLRRPTWQVEQPGLGAMVGVQRGKPTAARSMAGLVGMVADVVNPVSKRAFDFTLNDKQMFSISKVKRLDDLYLIKLDDPAVDRTLVFVASVALEMIEQR</sequence>
<proteinExistence type="predicted"/>
<organism evidence="1 2">
    <name type="scientific">Amycolatopsis samaneae</name>
    <dbReference type="NCBI Taxonomy" id="664691"/>
    <lineage>
        <taxon>Bacteria</taxon>
        <taxon>Bacillati</taxon>
        <taxon>Actinomycetota</taxon>
        <taxon>Actinomycetes</taxon>
        <taxon>Pseudonocardiales</taxon>
        <taxon>Pseudonocardiaceae</taxon>
        <taxon>Amycolatopsis</taxon>
    </lineage>
</organism>
<reference evidence="2" key="1">
    <citation type="journal article" date="2019" name="Int. J. Syst. Evol. Microbiol.">
        <title>The Global Catalogue of Microorganisms (GCM) 10K type strain sequencing project: providing services to taxonomists for standard genome sequencing and annotation.</title>
        <authorList>
            <consortium name="The Broad Institute Genomics Platform"/>
            <consortium name="The Broad Institute Genome Sequencing Center for Infectious Disease"/>
            <person name="Wu L."/>
            <person name="Ma J."/>
        </authorList>
    </citation>
    <scope>NUCLEOTIDE SEQUENCE [LARGE SCALE GENOMIC DNA]</scope>
    <source>
        <strain evidence="2">CGMCC 4.7643</strain>
    </source>
</reference>
<name>A0ABW5GDY8_9PSEU</name>
<protein>
    <recommendedName>
        <fullName evidence="3">Scramblase</fullName>
    </recommendedName>
</protein>
<evidence type="ECO:0000313" key="2">
    <source>
        <dbReference type="Proteomes" id="UP001597419"/>
    </source>
</evidence>
<keyword evidence="2" id="KW-1185">Reference proteome</keyword>
<dbReference type="EMBL" id="JBHUKU010000005">
    <property type="protein sequence ID" value="MFD2459188.1"/>
    <property type="molecule type" value="Genomic_DNA"/>
</dbReference>
<evidence type="ECO:0008006" key="3">
    <source>
        <dbReference type="Google" id="ProtNLM"/>
    </source>
</evidence>
<comment type="caution">
    <text evidence="1">The sequence shown here is derived from an EMBL/GenBank/DDBJ whole genome shotgun (WGS) entry which is preliminary data.</text>
</comment>
<gene>
    <name evidence="1" type="ORF">ACFSYJ_11265</name>
</gene>
<evidence type="ECO:0000313" key="1">
    <source>
        <dbReference type="EMBL" id="MFD2459188.1"/>
    </source>
</evidence>
<accession>A0ABW5GDY8</accession>